<feature type="transmembrane region" description="Helical" evidence="8">
    <location>
        <begin position="33"/>
        <end position="55"/>
    </location>
</feature>
<keyword evidence="10" id="KW-1185">Reference proteome</keyword>
<feature type="transmembrane region" description="Helical" evidence="8">
    <location>
        <begin position="138"/>
        <end position="157"/>
    </location>
</feature>
<feature type="transmembrane region" description="Helical" evidence="8">
    <location>
        <begin position="309"/>
        <end position="328"/>
    </location>
</feature>
<protein>
    <submittedName>
        <fullName evidence="9">ABC transporter permease</fullName>
    </submittedName>
</protein>
<feature type="transmembrane region" description="Helical" evidence="8">
    <location>
        <begin position="62"/>
        <end position="81"/>
    </location>
</feature>
<evidence type="ECO:0000256" key="8">
    <source>
        <dbReference type="SAM" id="Phobius"/>
    </source>
</evidence>
<evidence type="ECO:0000256" key="1">
    <source>
        <dbReference type="ARBA" id="ARBA00004651"/>
    </source>
</evidence>
<keyword evidence="3" id="KW-1003">Cell membrane</keyword>
<reference evidence="9 10" key="2">
    <citation type="submission" date="2018-07" db="EMBL/GenBank/DDBJ databases">
        <title>Diversity of Mesorhizobium strains in Brazil.</title>
        <authorList>
            <person name="Helene L.C.F."/>
            <person name="Dall'Agnol R."/>
            <person name="Delamuta J.R.M."/>
            <person name="Hungria M."/>
        </authorList>
    </citation>
    <scope>NUCLEOTIDE SEQUENCE [LARGE SCALE GENOMIC DNA]</scope>
    <source>
        <strain evidence="9 10">CNPSo 3140</strain>
    </source>
</reference>
<dbReference type="EMBL" id="QMBQ01000002">
    <property type="protein sequence ID" value="RAZ78408.1"/>
    <property type="molecule type" value="Genomic_DNA"/>
</dbReference>
<feature type="transmembrane region" description="Helical" evidence="8">
    <location>
        <begin position="93"/>
        <end position="126"/>
    </location>
</feature>
<evidence type="ECO:0000256" key="7">
    <source>
        <dbReference type="ARBA" id="ARBA00023136"/>
    </source>
</evidence>
<dbReference type="GO" id="GO:0005886">
    <property type="term" value="C:plasma membrane"/>
    <property type="evidence" value="ECO:0007669"/>
    <property type="project" value="UniProtKB-SubCell"/>
</dbReference>
<dbReference type="AlphaFoldDB" id="A0A330H0R7"/>
<dbReference type="OrthoDB" id="7284468at2"/>
<evidence type="ECO:0000256" key="5">
    <source>
        <dbReference type="ARBA" id="ARBA00022692"/>
    </source>
</evidence>
<evidence type="ECO:0000256" key="6">
    <source>
        <dbReference type="ARBA" id="ARBA00022989"/>
    </source>
</evidence>
<dbReference type="GO" id="GO:0022857">
    <property type="term" value="F:transmembrane transporter activity"/>
    <property type="evidence" value="ECO:0007669"/>
    <property type="project" value="InterPro"/>
</dbReference>
<keyword evidence="2" id="KW-0813">Transport</keyword>
<evidence type="ECO:0000256" key="4">
    <source>
        <dbReference type="ARBA" id="ARBA00022519"/>
    </source>
</evidence>
<feature type="transmembrane region" description="Helical" evidence="8">
    <location>
        <begin position="257"/>
        <end position="277"/>
    </location>
</feature>
<evidence type="ECO:0000256" key="2">
    <source>
        <dbReference type="ARBA" id="ARBA00022448"/>
    </source>
</evidence>
<dbReference type="CDD" id="cd06579">
    <property type="entry name" value="TM_PBP1_transp_AraH_like"/>
    <property type="match status" value="1"/>
</dbReference>
<dbReference type="PANTHER" id="PTHR32196">
    <property type="entry name" value="ABC TRANSPORTER PERMEASE PROTEIN YPHD-RELATED-RELATED"/>
    <property type="match status" value="1"/>
</dbReference>
<comment type="caution">
    <text evidence="9">The sequence shown here is derived from an EMBL/GenBank/DDBJ whole genome shotgun (WGS) entry which is preliminary data.</text>
</comment>
<feature type="transmembrane region" description="Helical" evidence="8">
    <location>
        <begin position="229"/>
        <end position="251"/>
    </location>
</feature>
<evidence type="ECO:0000313" key="9">
    <source>
        <dbReference type="EMBL" id="RAZ78408.1"/>
    </source>
</evidence>
<dbReference type="Pfam" id="PF02653">
    <property type="entry name" value="BPD_transp_2"/>
    <property type="match status" value="1"/>
</dbReference>
<proteinExistence type="predicted"/>
<dbReference type="InterPro" id="IPR001851">
    <property type="entry name" value="ABC_transp_permease"/>
</dbReference>
<keyword evidence="7 8" id="KW-0472">Membrane</keyword>
<sequence length="332" mass="33482">MENHKMSVDTQSVAHPKTKGFPAEVSLNRLRQFGMPIALIVIVIYFSLASDVFLTGQNFRNVALQAAALSAVAVGQCFVILNADLDLSVGSAVALISVISAMAMAAAGAPVGIAAGLLTGAAIGLVNGLVVTRLRVMAFIATLAMLSIAQGLALRISKGVPITGIPGSFADLAFANVLGVPLPFLIAAALVVLGFLTLHFTRLGRNIYAVGGNTEAARLSGISVSKTKIAAYVVSGLCAAIASLILTARVGTGQPTLGASMSLESVAAVVLGGVSLFGGRGSIAGVAIGVGFVSILSNGLNLLNVSSYTQMMIVGAALIAAVAADQALTHKK</sequence>
<evidence type="ECO:0000313" key="10">
    <source>
        <dbReference type="Proteomes" id="UP000251956"/>
    </source>
</evidence>
<dbReference type="Proteomes" id="UP000251956">
    <property type="component" value="Unassembled WGS sequence"/>
</dbReference>
<keyword evidence="6 8" id="KW-1133">Transmembrane helix</keyword>
<reference evidence="10" key="1">
    <citation type="submission" date="2018-06" db="EMBL/GenBank/DDBJ databases">
        <authorList>
            <person name="Helene L.C."/>
            <person name="Dall'Agnol R."/>
            <person name="Delamuta J.R."/>
            <person name="Hungria M."/>
        </authorList>
    </citation>
    <scope>NUCLEOTIDE SEQUENCE [LARGE SCALE GENOMIC DNA]</scope>
    <source>
        <strain evidence="10">CNPSo 3140</strain>
    </source>
</reference>
<evidence type="ECO:0000256" key="3">
    <source>
        <dbReference type="ARBA" id="ARBA00022475"/>
    </source>
</evidence>
<dbReference type="PANTHER" id="PTHR32196:SF21">
    <property type="entry name" value="ABC TRANSPORTER PERMEASE PROTEIN YPHD-RELATED"/>
    <property type="match status" value="1"/>
</dbReference>
<feature type="transmembrane region" description="Helical" evidence="8">
    <location>
        <begin position="177"/>
        <end position="198"/>
    </location>
</feature>
<name>A0A330H0R7_9HYPH</name>
<comment type="subcellular location">
    <subcellularLocation>
        <location evidence="1">Cell membrane</location>
        <topology evidence="1">Multi-pass membrane protein</topology>
    </subcellularLocation>
</comment>
<keyword evidence="5 8" id="KW-0812">Transmembrane</keyword>
<gene>
    <name evidence="9" type="ORF">DPM35_07475</name>
</gene>
<keyword evidence="4" id="KW-0997">Cell inner membrane</keyword>
<accession>A0A330H0R7</accession>
<organism evidence="9 10">
    <name type="scientific">Mesorhizobium atlanticum</name>
    <dbReference type="NCBI Taxonomy" id="2233532"/>
    <lineage>
        <taxon>Bacteria</taxon>
        <taxon>Pseudomonadati</taxon>
        <taxon>Pseudomonadota</taxon>
        <taxon>Alphaproteobacteria</taxon>
        <taxon>Hyphomicrobiales</taxon>
        <taxon>Phyllobacteriaceae</taxon>
        <taxon>Mesorhizobium</taxon>
    </lineage>
</organism>